<feature type="domain" description="L-fucose isomerase C-terminal" evidence="4">
    <location>
        <begin position="380"/>
        <end position="469"/>
    </location>
</feature>
<dbReference type="EMBL" id="JACHIW010000001">
    <property type="protein sequence ID" value="MBB5157665.1"/>
    <property type="molecule type" value="Genomic_DNA"/>
</dbReference>
<keyword evidence="1 5" id="KW-0413">Isomerase</keyword>
<keyword evidence="6" id="KW-1185">Reference proteome</keyword>
<dbReference type="PANTHER" id="PTHR36120:SF1">
    <property type="entry name" value="L-FUCOSE ISOMERASE C-TERMINAL DOMAIN-CONTAINING PROTEIN"/>
    <property type="match status" value="1"/>
</dbReference>
<dbReference type="GO" id="GO:0005737">
    <property type="term" value="C:cytoplasm"/>
    <property type="evidence" value="ECO:0007669"/>
    <property type="project" value="InterPro"/>
</dbReference>
<reference evidence="5 6" key="1">
    <citation type="submission" date="2020-08" db="EMBL/GenBank/DDBJ databases">
        <title>Sequencing the genomes of 1000 actinobacteria strains.</title>
        <authorList>
            <person name="Klenk H.-P."/>
        </authorList>
    </citation>
    <scope>NUCLEOTIDE SEQUENCE [LARGE SCALE GENOMIC DNA]</scope>
    <source>
        <strain evidence="5 6">DSM 45584</strain>
    </source>
</reference>
<dbReference type="InterPro" id="IPR015888">
    <property type="entry name" value="Fuc_isomerase_C"/>
</dbReference>
<evidence type="ECO:0000256" key="2">
    <source>
        <dbReference type="ARBA" id="ARBA00023277"/>
    </source>
</evidence>
<organism evidence="5 6">
    <name type="scientific">Saccharopolyspora phatthalungensis</name>
    <dbReference type="NCBI Taxonomy" id="664693"/>
    <lineage>
        <taxon>Bacteria</taxon>
        <taxon>Bacillati</taxon>
        <taxon>Actinomycetota</taxon>
        <taxon>Actinomycetes</taxon>
        <taxon>Pseudonocardiales</taxon>
        <taxon>Pseudonocardiaceae</taxon>
        <taxon>Saccharopolyspora</taxon>
    </lineage>
</organism>
<evidence type="ECO:0000259" key="4">
    <source>
        <dbReference type="Pfam" id="PF02952"/>
    </source>
</evidence>
<dbReference type="GO" id="GO:0008736">
    <property type="term" value="F:L-fucose isomerase activity"/>
    <property type="evidence" value="ECO:0007669"/>
    <property type="project" value="InterPro"/>
</dbReference>
<sequence length="470" mass="50209">MATRPRVAVIPTARATFATDAARERTHAARELLAELGADVVGPTELVLTPQDAESAAAHLDPAPDVVINVCASFSDAGPAQRLYGELDRPVLLWAFREPGPVGDRLWLNSLCAANLFGHALVRAGGRARLLYGDPDEQGVREALAGVLAGSPPDAPELPSAQRERADRNQARQALATLRGRRIGLIGDAPPGFTPCEYDQELVRRLFGIEVVQLTIDEALTVARAVTEAERDEELRTAIADRPTLRRLDPAHVELAAAVTSALRAWTAREALAGLAVRCWPEFPTELGVCPCSSLSRLADAGIPTACERDVYGAITMLLLEALGSGTTYLVDTVDLDTEQNLVRAWHCGSAATSLAADPRRATQSVHCNRKIGVVGDFPLKTGPVMLARLAEQPGAPGGLRLLIASGESVPEPNRFQGNTAAIRLDADAETFMHGLVAGGFPHHTVLAWTDVRPRLRTAADLLGIPVVEW</sequence>
<dbReference type="SUPFAM" id="SSF50443">
    <property type="entry name" value="FucI/AraA C-terminal domain-like"/>
    <property type="match status" value="1"/>
</dbReference>
<feature type="region of interest" description="Disordered" evidence="3">
    <location>
        <begin position="148"/>
        <end position="170"/>
    </location>
</feature>
<dbReference type="PANTHER" id="PTHR36120">
    <property type="entry name" value="FUCOSE ISOMERASE"/>
    <property type="match status" value="1"/>
</dbReference>
<accession>A0A840QGK2</accession>
<dbReference type="SUPFAM" id="SSF53743">
    <property type="entry name" value="FucI/AraA N-terminal and middle domains"/>
    <property type="match status" value="1"/>
</dbReference>
<proteinExistence type="predicted"/>
<dbReference type="RefSeq" id="WP_184728538.1">
    <property type="nucleotide sequence ID" value="NZ_JACHIW010000001.1"/>
</dbReference>
<dbReference type="Pfam" id="PF02952">
    <property type="entry name" value="Fucose_iso_C"/>
    <property type="match status" value="1"/>
</dbReference>
<gene>
    <name evidence="5" type="ORF">BJ970_005199</name>
</gene>
<comment type="caution">
    <text evidence="5">The sequence shown here is derived from an EMBL/GenBank/DDBJ whole genome shotgun (WGS) entry which is preliminary data.</text>
</comment>
<protein>
    <submittedName>
        <fullName evidence="5">L-fucose isomerase-like protein</fullName>
    </submittedName>
</protein>
<dbReference type="InterPro" id="IPR009015">
    <property type="entry name" value="Fucose_isomerase_N/cen_sf"/>
</dbReference>
<dbReference type="AlphaFoldDB" id="A0A840QGK2"/>
<evidence type="ECO:0000313" key="6">
    <source>
        <dbReference type="Proteomes" id="UP000584374"/>
    </source>
</evidence>
<evidence type="ECO:0000313" key="5">
    <source>
        <dbReference type="EMBL" id="MBB5157665.1"/>
    </source>
</evidence>
<dbReference type="InterPro" id="IPR004216">
    <property type="entry name" value="Fuc/Ara_isomerase_C"/>
</dbReference>
<evidence type="ECO:0000256" key="3">
    <source>
        <dbReference type="SAM" id="MobiDB-lite"/>
    </source>
</evidence>
<keyword evidence="2" id="KW-0119">Carbohydrate metabolism</keyword>
<name>A0A840QGK2_9PSEU</name>
<dbReference type="Proteomes" id="UP000584374">
    <property type="component" value="Unassembled WGS sequence"/>
</dbReference>
<dbReference type="GO" id="GO:0006004">
    <property type="term" value="P:fucose metabolic process"/>
    <property type="evidence" value="ECO:0007669"/>
    <property type="project" value="InterPro"/>
</dbReference>
<evidence type="ECO:0000256" key="1">
    <source>
        <dbReference type="ARBA" id="ARBA00023235"/>
    </source>
</evidence>